<organism evidence="1 2">
    <name type="scientific">Serratia fonticola</name>
    <dbReference type="NCBI Taxonomy" id="47917"/>
    <lineage>
        <taxon>Bacteria</taxon>
        <taxon>Pseudomonadati</taxon>
        <taxon>Pseudomonadota</taxon>
        <taxon>Gammaproteobacteria</taxon>
        <taxon>Enterobacterales</taxon>
        <taxon>Yersiniaceae</taxon>
        <taxon>Serratia</taxon>
    </lineage>
</organism>
<protein>
    <submittedName>
        <fullName evidence="1">DUF4406 domain-containing protein</fullName>
    </submittedName>
</protein>
<sequence>MKIYIAGPMTGIPEYNRPAFFQAAEGIEEQGHIPLNPAVLPDGLSEPDYMCVCLAMLQRADAVHMLDGWRNSQGARAEYELARKLGLNIFVPV</sequence>
<gene>
    <name evidence="1" type="ORF">RFB13_14815</name>
</gene>
<dbReference type="RefSeq" id="WP_309204803.1">
    <property type="nucleotide sequence ID" value="NZ_CP133586.1"/>
</dbReference>
<dbReference type="EMBL" id="CP133586">
    <property type="protein sequence ID" value="WMT12539.1"/>
    <property type="molecule type" value="Genomic_DNA"/>
</dbReference>
<name>A0ABY9PJ65_SERFO</name>
<dbReference type="InterPro" id="IPR025518">
    <property type="entry name" value="DUF4406"/>
</dbReference>
<accession>A0ABY9PJ65</accession>
<reference evidence="1 2" key="1">
    <citation type="submission" date="2023-08" db="EMBL/GenBank/DDBJ databases">
        <title>Complete Genome and Methylome dissection of Serratia fonticola NEB369.</title>
        <authorList>
            <person name="Fomenkov A."/>
            <person name="Roberts R.D."/>
        </authorList>
    </citation>
    <scope>NUCLEOTIDE SEQUENCE [LARGE SCALE GENOMIC DNA]</scope>
    <source>
        <strain evidence="1 2">NEB369</strain>
    </source>
</reference>
<dbReference type="Proteomes" id="UP001235341">
    <property type="component" value="Chromosome"/>
</dbReference>
<evidence type="ECO:0000313" key="2">
    <source>
        <dbReference type="Proteomes" id="UP001235341"/>
    </source>
</evidence>
<evidence type="ECO:0000313" key="1">
    <source>
        <dbReference type="EMBL" id="WMT12539.1"/>
    </source>
</evidence>
<proteinExistence type="predicted"/>
<dbReference type="Pfam" id="PF14359">
    <property type="entry name" value="DUF4406"/>
    <property type="match status" value="1"/>
</dbReference>
<keyword evidence="2" id="KW-1185">Reference proteome</keyword>
<dbReference type="Gene3D" id="3.40.50.10400">
    <property type="entry name" value="Hypothetical protein PA1492"/>
    <property type="match status" value="1"/>
</dbReference>
<dbReference type="SUPFAM" id="SSF52309">
    <property type="entry name" value="N-(deoxy)ribosyltransferase-like"/>
    <property type="match status" value="1"/>
</dbReference>